<feature type="region of interest" description="Disordered" evidence="1">
    <location>
        <begin position="22"/>
        <end position="42"/>
    </location>
</feature>
<dbReference type="EMBL" id="WUBR01000002">
    <property type="protein sequence ID" value="MWV28476.1"/>
    <property type="molecule type" value="Genomic_DNA"/>
</dbReference>
<proteinExistence type="predicted"/>
<organism evidence="3 4">
    <name type="scientific">Aurantiacibacter rhizosphaerae</name>
    <dbReference type="NCBI Taxonomy" id="2691582"/>
    <lineage>
        <taxon>Bacteria</taxon>
        <taxon>Pseudomonadati</taxon>
        <taxon>Pseudomonadota</taxon>
        <taxon>Alphaproteobacteria</taxon>
        <taxon>Sphingomonadales</taxon>
        <taxon>Erythrobacteraceae</taxon>
        <taxon>Aurantiacibacter</taxon>
    </lineage>
</organism>
<evidence type="ECO:0000313" key="3">
    <source>
        <dbReference type="EMBL" id="MWV28476.1"/>
    </source>
</evidence>
<evidence type="ECO:0000256" key="2">
    <source>
        <dbReference type="SAM" id="SignalP"/>
    </source>
</evidence>
<evidence type="ECO:0000256" key="1">
    <source>
        <dbReference type="SAM" id="MobiDB-lite"/>
    </source>
</evidence>
<comment type="caution">
    <text evidence="3">The sequence shown here is derived from an EMBL/GenBank/DDBJ whole genome shotgun (WGS) entry which is preliminary data.</text>
</comment>
<sequence>MDLRRSFAAIALCTAVPFTPAQAQDGAQDAPEGRDIVVSGDLPDDSDVRETVHAIMRERGSTQPLVRFLDPLCLHVTGMASRANAFVRERVLANAREAGLDVEEGKCRANAVIFVVADAADLIGLLEEQQPGLLQPDNRTRVKAEARRGDPVVAWHNLEDRSQQGGRMAHSSTVPGAAGASPLYVGVRVNSHGRPGRTSPSHSRAVVSGAVVMETDWLVGMDLERVSDFATMRLLAPGMMPDDFVFDVPPSVTSPFMAGEGEEEMTRFDRAYLRALYGLSPDASARSLPAAVVRAYMD</sequence>
<keyword evidence="4" id="KW-1185">Reference proteome</keyword>
<evidence type="ECO:0008006" key="5">
    <source>
        <dbReference type="Google" id="ProtNLM"/>
    </source>
</evidence>
<feature type="signal peptide" evidence="2">
    <location>
        <begin position="1"/>
        <end position="23"/>
    </location>
</feature>
<dbReference type="AlphaFoldDB" id="A0A844XEN5"/>
<name>A0A844XEN5_9SPHN</name>
<feature type="chain" id="PRO_5033024686" description="DUF2927 domain-containing protein" evidence="2">
    <location>
        <begin position="24"/>
        <end position="298"/>
    </location>
</feature>
<accession>A0A844XEN5</accession>
<gene>
    <name evidence="3" type="ORF">GRF63_11235</name>
</gene>
<dbReference type="Proteomes" id="UP000461409">
    <property type="component" value="Unassembled WGS sequence"/>
</dbReference>
<evidence type="ECO:0000313" key="4">
    <source>
        <dbReference type="Proteomes" id="UP000461409"/>
    </source>
</evidence>
<dbReference type="RefSeq" id="WP_160486070.1">
    <property type="nucleotide sequence ID" value="NZ_WUBR01000002.1"/>
</dbReference>
<reference evidence="3 4" key="1">
    <citation type="submission" date="2019-12" db="EMBL/GenBank/DDBJ databases">
        <authorList>
            <person name="Lee S.D."/>
        </authorList>
    </citation>
    <scope>NUCLEOTIDE SEQUENCE [LARGE SCALE GENOMIC DNA]</scope>
    <source>
        <strain evidence="3 4">GH3-10</strain>
    </source>
</reference>
<protein>
    <recommendedName>
        <fullName evidence="5">DUF2927 domain-containing protein</fullName>
    </recommendedName>
</protein>
<keyword evidence="2" id="KW-0732">Signal</keyword>
<reference evidence="3 4" key="2">
    <citation type="submission" date="2020-02" db="EMBL/GenBank/DDBJ databases">
        <title>Erythrobacter dongmakensis sp. nov., isolated from a tidal mudflat.</title>
        <authorList>
            <person name="Kim I.S."/>
        </authorList>
    </citation>
    <scope>NUCLEOTIDE SEQUENCE [LARGE SCALE GENOMIC DNA]</scope>
    <source>
        <strain evidence="3 4">GH3-10</strain>
    </source>
</reference>